<keyword evidence="3" id="KW-1185">Reference proteome</keyword>
<gene>
    <name evidence="2" type="ORF">C4D60_Mb08t12960</name>
</gene>
<evidence type="ECO:0000256" key="1">
    <source>
        <dbReference type="SAM" id="MobiDB-lite"/>
    </source>
</evidence>
<accession>A0A4S8K3C7</accession>
<comment type="caution">
    <text evidence="2">The sequence shown here is derived from an EMBL/GenBank/DDBJ whole genome shotgun (WGS) entry which is preliminary data.</text>
</comment>
<feature type="compositionally biased region" description="Basic and acidic residues" evidence="1">
    <location>
        <begin position="49"/>
        <end position="66"/>
    </location>
</feature>
<sequence>MDQDRRFSSLRRRFESDPRRDLSHIKEASICHKVPHETTPDSSCFGEVTKGRSTEADSRSKQKSTELNEVISNGEELNETTSSSEFESAKHRFLVQTLTSMLKNISFVAIVNNFTPRSRGQHGLVQVRMIGDLVGATFGMTKVAGFGGPIAAGSLFPPKREGLALHLGVRWRGISSSSLHTGRVEELDPTPPTIQLVPSLKGVFLECFSLLSLFSNARVFIGKVTVS</sequence>
<name>A0A4S8K3C7_MUSBA</name>
<protein>
    <submittedName>
        <fullName evidence="2">Uncharacterized protein</fullName>
    </submittedName>
</protein>
<feature type="region of interest" description="Disordered" evidence="1">
    <location>
        <begin position="1"/>
        <end position="21"/>
    </location>
</feature>
<organism evidence="2 3">
    <name type="scientific">Musa balbisiana</name>
    <name type="common">Banana</name>
    <dbReference type="NCBI Taxonomy" id="52838"/>
    <lineage>
        <taxon>Eukaryota</taxon>
        <taxon>Viridiplantae</taxon>
        <taxon>Streptophyta</taxon>
        <taxon>Embryophyta</taxon>
        <taxon>Tracheophyta</taxon>
        <taxon>Spermatophyta</taxon>
        <taxon>Magnoliopsida</taxon>
        <taxon>Liliopsida</taxon>
        <taxon>Zingiberales</taxon>
        <taxon>Musaceae</taxon>
        <taxon>Musa</taxon>
    </lineage>
</organism>
<proteinExistence type="predicted"/>
<evidence type="ECO:0000313" key="2">
    <source>
        <dbReference type="EMBL" id="THU69297.1"/>
    </source>
</evidence>
<dbReference type="AlphaFoldDB" id="A0A4S8K3C7"/>
<dbReference type="Proteomes" id="UP000317650">
    <property type="component" value="Chromosome 8"/>
</dbReference>
<evidence type="ECO:0000313" key="3">
    <source>
        <dbReference type="Proteomes" id="UP000317650"/>
    </source>
</evidence>
<feature type="region of interest" description="Disordered" evidence="1">
    <location>
        <begin position="36"/>
        <end position="66"/>
    </location>
</feature>
<reference evidence="2 3" key="1">
    <citation type="journal article" date="2019" name="Nat. Plants">
        <title>Genome sequencing of Musa balbisiana reveals subgenome evolution and function divergence in polyploid bananas.</title>
        <authorList>
            <person name="Yao X."/>
        </authorList>
    </citation>
    <scope>NUCLEOTIDE SEQUENCE [LARGE SCALE GENOMIC DNA]</scope>
    <source>
        <strain evidence="3">cv. DH-PKW</strain>
        <tissue evidence="2">Leaves</tissue>
    </source>
</reference>
<dbReference type="EMBL" id="PYDT01000002">
    <property type="protein sequence ID" value="THU69297.1"/>
    <property type="molecule type" value="Genomic_DNA"/>
</dbReference>